<sequence length="335" mass="37923">MSKATCQVGIPVIDLSSLQDPHNQNDSTKTTKSIAEACRDYGFFYVKNHGVSELVQNNLLNTLKKFFALPLGEKEKIKSHGTPGMAGYFKFQSETTAYLVDDTPDWREGLYAFGDELPDSHPSRDNFPLVTQGNLLPEEPRNFKEILDAYDEELKELGFKIMSALAQGMGLKEDFFTQKFLPYSSTTIGMFHYLPSRNQPNEICCGEHTDYGMLTILMQDDVGGLEVRSDDGKWIPAPPIPGTFVINLGDMLEVWTNGSYKATTHQVRKSKSGRDRISVAYFFNPRLECVVSPLEMKNPLIPFKERELNGNIELPVVFGEFLEEKYRGTFPDHDY</sequence>
<reference evidence="2" key="1">
    <citation type="submission" date="2020-04" db="EMBL/GenBank/DDBJ databases">
        <authorList>
            <person name="Alioto T."/>
            <person name="Alioto T."/>
            <person name="Gomez Garrido J."/>
        </authorList>
    </citation>
    <scope>NUCLEOTIDE SEQUENCE</scope>
    <source>
        <strain evidence="2">A484AB</strain>
    </source>
</reference>
<dbReference type="GO" id="GO:0016491">
    <property type="term" value="F:oxidoreductase activity"/>
    <property type="evidence" value="ECO:0007669"/>
    <property type="project" value="UniProtKB-KW"/>
</dbReference>
<dbReference type="InterPro" id="IPR044861">
    <property type="entry name" value="IPNS-like_FE2OG_OXY"/>
</dbReference>
<comment type="similarity">
    <text evidence="1">Belongs to the iron/ascorbate-dependent oxidoreductase family.</text>
</comment>
<keyword evidence="3" id="KW-1185">Reference proteome</keyword>
<proteinExistence type="inferred from homology"/>
<comment type="caution">
    <text evidence="2">The sequence shown here is derived from an EMBL/GenBank/DDBJ whole genome shotgun (WGS) entry which is preliminary data.</text>
</comment>
<dbReference type="EMBL" id="CACRXK020000042">
    <property type="protein sequence ID" value="CAB3977323.1"/>
    <property type="molecule type" value="Genomic_DNA"/>
</dbReference>
<dbReference type="GO" id="GO:0046872">
    <property type="term" value="F:metal ion binding"/>
    <property type="evidence" value="ECO:0007669"/>
    <property type="project" value="UniProtKB-KW"/>
</dbReference>
<evidence type="ECO:0000313" key="3">
    <source>
        <dbReference type="Proteomes" id="UP001152795"/>
    </source>
</evidence>
<protein>
    <submittedName>
        <fullName evidence="2">Isopenicillin N synthase family oxygenase</fullName>
    </submittedName>
</protein>
<dbReference type="Gene3D" id="2.60.120.330">
    <property type="entry name" value="B-lactam Antibiotic, Isopenicillin N Synthase, Chain"/>
    <property type="match status" value="1"/>
</dbReference>
<accession>A0A7D9H9H9</accession>
<dbReference type="Pfam" id="PF14226">
    <property type="entry name" value="DIOX_N"/>
    <property type="match status" value="1"/>
</dbReference>
<keyword evidence="1" id="KW-0560">Oxidoreductase</keyword>
<keyword evidence="1" id="KW-0408">Iron</keyword>
<dbReference type="InterPro" id="IPR026992">
    <property type="entry name" value="DIOX_N"/>
</dbReference>
<organism evidence="2 3">
    <name type="scientific">Paramuricea clavata</name>
    <name type="common">Red gorgonian</name>
    <name type="synonym">Violescent sea-whip</name>
    <dbReference type="NCBI Taxonomy" id="317549"/>
    <lineage>
        <taxon>Eukaryota</taxon>
        <taxon>Metazoa</taxon>
        <taxon>Cnidaria</taxon>
        <taxon>Anthozoa</taxon>
        <taxon>Octocorallia</taxon>
        <taxon>Malacalcyonacea</taxon>
        <taxon>Plexauridae</taxon>
        <taxon>Paramuricea</taxon>
    </lineage>
</organism>
<evidence type="ECO:0000256" key="1">
    <source>
        <dbReference type="RuleBase" id="RU003682"/>
    </source>
</evidence>
<dbReference type="InterPro" id="IPR027443">
    <property type="entry name" value="IPNS-like_sf"/>
</dbReference>
<dbReference type="SUPFAM" id="SSF51197">
    <property type="entry name" value="Clavaminate synthase-like"/>
    <property type="match status" value="1"/>
</dbReference>
<name>A0A7D9H9H9_PARCT</name>
<evidence type="ECO:0000313" key="2">
    <source>
        <dbReference type="EMBL" id="CAB3977323.1"/>
    </source>
</evidence>
<dbReference type="InterPro" id="IPR050231">
    <property type="entry name" value="Iron_ascorbate_oxido_reductase"/>
</dbReference>
<dbReference type="OrthoDB" id="288590at2759"/>
<dbReference type="PANTHER" id="PTHR47990">
    <property type="entry name" value="2-OXOGLUTARATE (2OG) AND FE(II)-DEPENDENT OXYGENASE SUPERFAMILY PROTEIN-RELATED"/>
    <property type="match status" value="1"/>
</dbReference>
<dbReference type="Pfam" id="PF03171">
    <property type="entry name" value="2OG-FeII_Oxy"/>
    <property type="match status" value="1"/>
</dbReference>
<dbReference type="PRINTS" id="PR00682">
    <property type="entry name" value="IPNSYNTHASE"/>
</dbReference>
<dbReference type="InterPro" id="IPR005123">
    <property type="entry name" value="Oxoglu/Fe-dep_dioxygenase_dom"/>
</dbReference>
<keyword evidence="1" id="KW-0479">Metal-binding</keyword>
<dbReference type="Proteomes" id="UP001152795">
    <property type="component" value="Unassembled WGS sequence"/>
</dbReference>
<gene>
    <name evidence="2" type="ORF">PACLA_8A028418</name>
</gene>
<dbReference type="AlphaFoldDB" id="A0A7D9H9H9"/>
<dbReference type="PROSITE" id="PS51471">
    <property type="entry name" value="FE2OG_OXY"/>
    <property type="match status" value="1"/>
</dbReference>